<dbReference type="Pfam" id="PF02362">
    <property type="entry name" value="B3"/>
    <property type="match status" value="1"/>
</dbReference>
<name>A0AAW2CQ21_9ROSI</name>
<feature type="domain" description="TF-B3" evidence="7">
    <location>
        <begin position="50"/>
        <end position="145"/>
    </location>
</feature>
<keyword evidence="2" id="KW-0805">Transcription regulation</keyword>
<keyword evidence="4" id="KW-0804">Transcription</keyword>
<dbReference type="SUPFAM" id="SSF101936">
    <property type="entry name" value="DNA-binding pseudobarrel domain"/>
    <property type="match status" value="1"/>
</dbReference>
<evidence type="ECO:0000256" key="3">
    <source>
        <dbReference type="ARBA" id="ARBA00023125"/>
    </source>
</evidence>
<reference evidence="8 9" key="1">
    <citation type="submission" date="2024-01" db="EMBL/GenBank/DDBJ databases">
        <title>A telomere-to-telomere, gap-free genome of sweet tea (Lithocarpus litseifolius).</title>
        <authorList>
            <person name="Zhou J."/>
        </authorList>
    </citation>
    <scope>NUCLEOTIDE SEQUENCE [LARGE SCALE GENOMIC DNA]</scope>
    <source>
        <strain evidence="8">Zhou-2022a</strain>
        <tissue evidence="8">Leaf</tissue>
    </source>
</reference>
<proteinExistence type="predicted"/>
<gene>
    <name evidence="8" type="ORF">SO802_019161</name>
</gene>
<evidence type="ECO:0000313" key="9">
    <source>
        <dbReference type="Proteomes" id="UP001459277"/>
    </source>
</evidence>
<dbReference type="Proteomes" id="UP001459277">
    <property type="component" value="Unassembled WGS sequence"/>
</dbReference>
<dbReference type="SMART" id="SM01019">
    <property type="entry name" value="B3"/>
    <property type="match status" value="1"/>
</dbReference>
<comment type="subcellular location">
    <subcellularLocation>
        <location evidence="1">Nucleus</location>
    </subcellularLocation>
</comment>
<dbReference type="CDD" id="cd10017">
    <property type="entry name" value="B3_DNA"/>
    <property type="match status" value="1"/>
</dbReference>
<dbReference type="Gene3D" id="2.40.330.10">
    <property type="entry name" value="DNA-binding pseudobarrel domain"/>
    <property type="match status" value="2"/>
</dbReference>
<keyword evidence="3" id="KW-0238">DNA-binding</keyword>
<organism evidence="8 9">
    <name type="scientific">Lithocarpus litseifolius</name>
    <dbReference type="NCBI Taxonomy" id="425828"/>
    <lineage>
        <taxon>Eukaryota</taxon>
        <taxon>Viridiplantae</taxon>
        <taxon>Streptophyta</taxon>
        <taxon>Embryophyta</taxon>
        <taxon>Tracheophyta</taxon>
        <taxon>Spermatophyta</taxon>
        <taxon>Magnoliopsida</taxon>
        <taxon>eudicotyledons</taxon>
        <taxon>Gunneridae</taxon>
        <taxon>Pentapetalae</taxon>
        <taxon>rosids</taxon>
        <taxon>fabids</taxon>
        <taxon>Fagales</taxon>
        <taxon>Fagaceae</taxon>
        <taxon>Lithocarpus</taxon>
    </lineage>
</organism>
<dbReference type="PROSITE" id="PS50863">
    <property type="entry name" value="B3"/>
    <property type="match status" value="1"/>
</dbReference>
<evidence type="ECO:0000256" key="2">
    <source>
        <dbReference type="ARBA" id="ARBA00023015"/>
    </source>
</evidence>
<dbReference type="AlphaFoldDB" id="A0AAW2CQ21"/>
<keyword evidence="9" id="KW-1185">Reference proteome</keyword>
<accession>A0AAW2CQ21</accession>
<evidence type="ECO:0000256" key="1">
    <source>
        <dbReference type="ARBA" id="ARBA00004123"/>
    </source>
</evidence>
<sequence>MNAGLPYKEECSGATRCLKLEVIERMQPLSTSVKDRALYRARAFESRNPFFTVVMQPSYFQNGRLNISSNFANNYLRKTNNDIVLWVSDEGNWSIRVRFRESHTGARAEFCRGWKAFAQDNNLKVGDVCVFELTNSIKVAIFQAVSAHGGGGNGGPKSDCSLDDYPAKEGGRGRSTSQRCLKVKAFQKKKELNIKGRARTIERARAFKSQNPFSMVTMQPSYLCGKGHMHVPQGFMNYLPKEGFIKEHFKGIARIVMLQVADRLWPVKLYSYLCAGAAYQFSAT</sequence>
<keyword evidence="5" id="KW-0539">Nucleus</keyword>
<evidence type="ECO:0000313" key="8">
    <source>
        <dbReference type="EMBL" id="KAK9999558.1"/>
    </source>
</evidence>
<evidence type="ECO:0000259" key="7">
    <source>
        <dbReference type="PROSITE" id="PS50863"/>
    </source>
</evidence>
<dbReference type="GO" id="GO:0003677">
    <property type="term" value="F:DNA binding"/>
    <property type="evidence" value="ECO:0007669"/>
    <property type="project" value="UniProtKB-KW"/>
</dbReference>
<feature type="region of interest" description="Disordered" evidence="6">
    <location>
        <begin position="149"/>
        <end position="176"/>
    </location>
</feature>
<dbReference type="GO" id="GO:0005634">
    <property type="term" value="C:nucleus"/>
    <property type="evidence" value="ECO:0007669"/>
    <property type="project" value="UniProtKB-SubCell"/>
</dbReference>
<dbReference type="InterPro" id="IPR003340">
    <property type="entry name" value="B3_DNA-bd"/>
</dbReference>
<evidence type="ECO:0000256" key="5">
    <source>
        <dbReference type="ARBA" id="ARBA00023242"/>
    </source>
</evidence>
<evidence type="ECO:0000256" key="6">
    <source>
        <dbReference type="SAM" id="MobiDB-lite"/>
    </source>
</evidence>
<evidence type="ECO:0000256" key="4">
    <source>
        <dbReference type="ARBA" id="ARBA00023163"/>
    </source>
</evidence>
<comment type="caution">
    <text evidence="8">The sequence shown here is derived from an EMBL/GenBank/DDBJ whole genome shotgun (WGS) entry which is preliminary data.</text>
</comment>
<dbReference type="PANTHER" id="PTHR31391">
    <property type="entry name" value="B3 DOMAIN-CONTAINING PROTEIN OS11G0197600-RELATED"/>
    <property type="match status" value="1"/>
</dbReference>
<dbReference type="InterPro" id="IPR044837">
    <property type="entry name" value="REM16-like"/>
</dbReference>
<dbReference type="EMBL" id="JAZDWU010000006">
    <property type="protein sequence ID" value="KAK9999558.1"/>
    <property type="molecule type" value="Genomic_DNA"/>
</dbReference>
<protein>
    <recommendedName>
        <fullName evidence="7">TF-B3 domain-containing protein</fullName>
    </recommendedName>
</protein>
<dbReference type="InterPro" id="IPR015300">
    <property type="entry name" value="DNA-bd_pseudobarrel_sf"/>
</dbReference>